<evidence type="ECO:0000313" key="2">
    <source>
        <dbReference type="Proteomes" id="UP000887566"/>
    </source>
</evidence>
<protein>
    <submittedName>
        <fullName evidence="3">Uncharacterized protein</fullName>
    </submittedName>
</protein>
<accession>A0A914VHQ0</accession>
<feature type="compositionally biased region" description="Basic and acidic residues" evidence="1">
    <location>
        <begin position="96"/>
        <end position="112"/>
    </location>
</feature>
<organism evidence="2 3">
    <name type="scientific">Plectus sambesii</name>
    <dbReference type="NCBI Taxonomy" id="2011161"/>
    <lineage>
        <taxon>Eukaryota</taxon>
        <taxon>Metazoa</taxon>
        <taxon>Ecdysozoa</taxon>
        <taxon>Nematoda</taxon>
        <taxon>Chromadorea</taxon>
        <taxon>Plectida</taxon>
        <taxon>Plectina</taxon>
        <taxon>Plectoidea</taxon>
        <taxon>Plectidae</taxon>
        <taxon>Plectus</taxon>
    </lineage>
</organism>
<sequence length="131" mass="14148">MQCRSSSAGGNKSSPPQFSPREQWPRTTTPRLGATKRAISSKATPPAPRPIGGARVRVKGTTLCDAQTKQIGSRRWRSSPPAPPRRKDRAGAAGHRSIDDRAADRRPVKALDRLQPVIKGSHLHSTDSAGR</sequence>
<name>A0A914VHQ0_9BILA</name>
<proteinExistence type="predicted"/>
<reference evidence="3" key="1">
    <citation type="submission" date="2022-11" db="UniProtKB">
        <authorList>
            <consortium name="WormBaseParasite"/>
        </authorList>
    </citation>
    <scope>IDENTIFICATION</scope>
</reference>
<dbReference type="Proteomes" id="UP000887566">
    <property type="component" value="Unplaced"/>
</dbReference>
<evidence type="ECO:0000256" key="1">
    <source>
        <dbReference type="SAM" id="MobiDB-lite"/>
    </source>
</evidence>
<dbReference type="WBParaSite" id="PSAMB.scaffold190size67226.g3237.t1">
    <property type="protein sequence ID" value="PSAMB.scaffold190size67226.g3237.t1"/>
    <property type="gene ID" value="PSAMB.scaffold190size67226.g3237"/>
</dbReference>
<feature type="region of interest" description="Disordered" evidence="1">
    <location>
        <begin position="1"/>
        <end position="131"/>
    </location>
</feature>
<keyword evidence="2" id="KW-1185">Reference proteome</keyword>
<dbReference type="AlphaFoldDB" id="A0A914VHQ0"/>
<evidence type="ECO:0000313" key="3">
    <source>
        <dbReference type="WBParaSite" id="PSAMB.scaffold190size67226.g3237.t1"/>
    </source>
</evidence>
<feature type="compositionally biased region" description="Polar residues" evidence="1">
    <location>
        <begin position="1"/>
        <end position="16"/>
    </location>
</feature>